<keyword evidence="5 7" id="KW-0472">Membrane</keyword>
<evidence type="ECO:0000256" key="5">
    <source>
        <dbReference type="ARBA" id="ARBA00023136"/>
    </source>
</evidence>
<evidence type="ECO:0000313" key="10">
    <source>
        <dbReference type="EMBL" id="GEM88637.1"/>
    </source>
</evidence>
<dbReference type="PANTHER" id="PTHR30572">
    <property type="entry name" value="MEMBRANE COMPONENT OF TRANSPORTER-RELATED"/>
    <property type="match status" value="1"/>
</dbReference>
<gene>
    <name evidence="10" type="ORF">ODE01S_00710</name>
</gene>
<dbReference type="InterPro" id="IPR050250">
    <property type="entry name" value="Macrolide_Exporter_MacB"/>
</dbReference>
<dbReference type="InterPro" id="IPR025857">
    <property type="entry name" value="MacB_PCD"/>
</dbReference>
<dbReference type="Pfam" id="PF02687">
    <property type="entry name" value="FtsX"/>
    <property type="match status" value="1"/>
</dbReference>
<dbReference type="Pfam" id="PF12704">
    <property type="entry name" value="MacB_PCD"/>
    <property type="match status" value="1"/>
</dbReference>
<evidence type="ECO:0000256" key="4">
    <source>
        <dbReference type="ARBA" id="ARBA00022989"/>
    </source>
</evidence>
<protein>
    <submittedName>
        <fullName evidence="10">ABC transporter permease</fullName>
    </submittedName>
</protein>
<dbReference type="GO" id="GO:0022857">
    <property type="term" value="F:transmembrane transporter activity"/>
    <property type="evidence" value="ECO:0007669"/>
    <property type="project" value="TreeGrafter"/>
</dbReference>
<evidence type="ECO:0000256" key="6">
    <source>
        <dbReference type="ARBA" id="ARBA00038076"/>
    </source>
</evidence>
<dbReference type="AlphaFoldDB" id="A0A511RHQ6"/>
<dbReference type="Proteomes" id="UP000321827">
    <property type="component" value="Unassembled WGS sequence"/>
</dbReference>
<proteinExistence type="inferred from homology"/>
<keyword evidence="2" id="KW-1003">Cell membrane</keyword>
<comment type="similarity">
    <text evidence="6">Belongs to the ABC-4 integral membrane protein family.</text>
</comment>
<evidence type="ECO:0000259" key="8">
    <source>
        <dbReference type="Pfam" id="PF02687"/>
    </source>
</evidence>
<name>A0A511RHQ6_9DEIN</name>
<evidence type="ECO:0000256" key="2">
    <source>
        <dbReference type="ARBA" id="ARBA00022475"/>
    </source>
</evidence>
<accession>A0A511RHQ6</accession>
<dbReference type="GO" id="GO:0005886">
    <property type="term" value="C:plasma membrane"/>
    <property type="evidence" value="ECO:0007669"/>
    <property type="project" value="UniProtKB-SubCell"/>
</dbReference>
<dbReference type="PANTHER" id="PTHR30572:SF4">
    <property type="entry name" value="ABC TRANSPORTER PERMEASE YTRF"/>
    <property type="match status" value="1"/>
</dbReference>
<evidence type="ECO:0000256" key="7">
    <source>
        <dbReference type="SAM" id="Phobius"/>
    </source>
</evidence>
<comment type="caution">
    <text evidence="10">The sequence shown here is derived from an EMBL/GenBank/DDBJ whole genome shotgun (WGS) entry which is preliminary data.</text>
</comment>
<dbReference type="RefSeq" id="WP_147144776.1">
    <property type="nucleotide sequence ID" value="NZ_BJXN01000001.1"/>
</dbReference>
<feature type="transmembrane region" description="Helical" evidence="7">
    <location>
        <begin position="250"/>
        <end position="273"/>
    </location>
</feature>
<reference evidence="10 11" key="1">
    <citation type="submission" date="2019-07" db="EMBL/GenBank/DDBJ databases">
        <title>Whole genome shotgun sequence of Oceanithermus desulfurans NBRC 100063.</title>
        <authorList>
            <person name="Hosoyama A."/>
            <person name="Uohara A."/>
            <person name="Ohji S."/>
            <person name="Ichikawa N."/>
        </authorList>
    </citation>
    <scope>NUCLEOTIDE SEQUENCE [LARGE SCALE GENOMIC DNA]</scope>
    <source>
        <strain evidence="10 11">NBRC 100063</strain>
    </source>
</reference>
<organism evidence="10 11">
    <name type="scientific">Oceanithermus desulfurans NBRC 100063</name>
    <dbReference type="NCBI Taxonomy" id="1227550"/>
    <lineage>
        <taxon>Bacteria</taxon>
        <taxon>Thermotogati</taxon>
        <taxon>Deinococcota</taxon>
        <taxon>Deinococci</taxon>
        <taxon>Thermales</taxon>
        <taxon>Thermaceae</taxon>
        <taxon>Oceanithermus</taxon>
    </lineage>
</organism>
<comment type="subcellular location">
    <subcellularLocation>
        <location evidence="1">Cell membrane</location>
        <topology evidence="1">Multi-pass membrane protein</topology>
    </subcellularLocation>
</comment>
<evidence type="ECO:0000256" key="3">
    <source>
        <dbReference type="ARBA" id="ARBA00022692"/>
    </source>
</evidence>
<feature type="transmembrane region" description="Helical" evidence="7">
    <location>
        <begin position="294"/>
        <end position="324"/>
    </location>
</feature>
<evidence type="ECO:0000259" key="9">
    <source>
        <dbReference type="Pfam" id="PF12704"/>
    </source>
</evidence>
<keyword evidence="3 7" id="KW-0812">Transmembrane</keyword>
<evidence type="ECO:0000313" key="11">
    <source>
        <dbReference type="Proteomes" id="UP000321827"/>
    </source>
</evidence>
<sequence>MELVLLVWRNLTARFTRSLFTWLGIAVATASMVLFLSFGEGLRQALVSEMGNFGPQIRVVAEGTDVFSPPQPELPPEMLDQIKALAPELGIRKIIPSVMLVRGGFDPTSSFIFHGLPEGADPRDFYPPAKAAAGRLDPHPDGAVVGAKKAELSRLTLGKPLRLSREVTVPVVGILEPASGLVDSLIFVPLKTLQQVLGTKNYGVFMILLDPDTKVEEVARKLEAAIPGIDAQSTNEALKFAERSLRIGDLIRFGISLVALVVGGLLVANTVMMSVYERTREFGVMRAIGARRRFIFGLVLSEALFLALAGGLAGVLAGVLGSAAINAYTQEAVGLALSAVTPRLALFSMAVALVLGLVAGLLPARGASRIPVTEALGRV</sequence>
<feature type="domain" description="ABC3 transporter permease C-terminal" evidence="8">
    <location>
        <begin position="255"/>
        <end position="371"/>
    </location>
</feature>
<feature type="transmembrane region" description="Helical" evidence="7">
    <location>
        <begin position="344"/>
        <end position="362"/>
    </location>
</feature>
<dbReference type="EMBL" id="BJXN01000001">
    <property type="protein sequence ID" value="GEM88637.1"/>
    <property type="molecule type" value="Genomic_DNA"/>
</dbReference>
<keyword evidence="4 7" id="KW-1133">Transmembrane helix</keyword>
<evidence type="ECO:0000256" key="1">
    <source>
        <dbReference type="ARBA" id="ARBA00004651"/>
    </source>
</evidence>
<dbReference type="OrthoDB" id="9770099at2"/>
<dbReference type="InterPro" id="IPR003838">
    <property type="entry name" value="ABC3_permease_C"/>
</dbReference>
<feature type="domain" description="MacB-like periplasmic core" evidence="9">
    <location>
        <begin position="18"/>
        <end position="224"/>
    </location>
</feature>
<feature type="transmembrane region" description="Helical" evidence="7">
    <location>
        <begin position="19"/>
        <end position="38"/>
    </location>
</feature>